<comment type="caution">
    <text evidence="1">The sequence shown here is derived from an EMBL/GenBank/DDBJ whole genome shotgun (WGS) entry which is preliminary data.</text>
</comment>
<dbReference type="AlphaFoldDB" id="A0A235BCJ5"/>
<name>A0A235BCJ5_9BACL</name>
<dbReference type="OrthoDB" id="2471269at2"/>
<organism evidence="1 2">
    <name type="scientific">Paludifilum halophilum</name>
    <dbReference type="NCBI Taxonomy" id="1642702"/>
    <lineage>
        <taxon>Bacteria</taxon>
        <taxon>Bacillati</taxon>
        <taxon>Bacillota</taxon>
        <taxon>Bacilli</taxon>
        <taxon>Bacillales</taxon>
        <taxon>Thermoactinomycetaceae</taxon>
        <taxon>Paludifilum</taxon>
    </lineage>
</organism>
<protein>
    <recommendedName>
        <fullName evidence="3">DUF2642 domain-containing protein</fullName>
    </recommendedName>
</protein>
<dbReference type="Proteomes" id="UP000215459">
    <property type="component" value="Unassembled WGS sequence"/>
</dbReference>
<evidence type="ECO:0000313" key="2">
    <source>
        <dbReference type="Proteomes" id="UP000215459"/>
    </source>
</evidence>
<dbReference type="RefSeq" id="WP_094262777.1">
    <property type="nucleotide sequence ID" value="NZ_NOWF01000001.1"/>
</dbReference>
<reference evidence="1 2" key="1">
    <citation type="submission" date="2017-07" db="EMBL/GenBank/DDBJ databases">
        <title>The genome sequence of Paludifilum halophilum highlights mechanisms for microbial adaptation to high salt environemnts.</title>
        <authorList>
            <person name="Belbahri L."/>
        </authorList>
    </citation>
    <scope>NUCLEOTIDE SEQUENCE [LARGE SCALE GENOMIC DNA]</scope>
    <source>
        <strain evidence="1 2">DSM 102817</strain>
    </source>
</reference>
<proteinExistence type="predicted"/>
<accession>A0A235BCJ5</accession>
<sequence>MELEDRLRQFIGRTVQVAVSRDEDPIEGQLVSVGEATFTLRIVPPPGYGPPSFATFIIRSVGYIRIFV</sequence>
<evidence type="ECO:0008006" key="3">
    <source>
        <dbReference type="Google" id="ProtNLM"/>
    </source>
</evidence>
<keyword evidence="2" id="KW-1185">Reference proteome</keyword>
<evidence type="ECO:0000313" key="1">
    <source>
        <dbReference type="EMBL" id="OYD09677.1"/>
    </source>
</evidence>
<gene>
    <name evidence="1" type="ORF">CHM34_01335</name>
</gene>
<dbReference type="EMBL" id="NOWF01000001">
    <property type="protein sequence ID" value="OYD09677.1"/>
    <property type="molecule type" value="Genomic_DNA"/>
</dbReference>